<comment type="caution">
    <text evidence="9">The sequence shown here is derived from an EMBL/GenBank/DDBJ whole genome shotgun (WGS) entry which is preliminary data.</text>
</comment>
<evidence type="ECO:0000313" key="10">
    <source>
        <dbReference type="Proteomes" id="UP000541535"/>
    </source>
</evidence>
<dbReference type="PANTHER" id="PTHR43711:SF1">
    <property type="entry name" value="HISTIDINE KINASE 1"/>
    <property type="match status" value="1"/>
</dbReference>
<evidence type="ECO:0000256" key="4">
    <source>
        <dbReference type="ARBA" id="ARBA00022679"/>
    </source>
</evidence>
<dbReference type="InterPro" id="IPR004358">
    <property type="entry name" value="Sig_transdc_His_kin-like_C"/>
</dbReference>
<keyword evidence="6" id="KW-0902">Two-component regulatory system</keyword>
<dbReference type="InterPro" id="IPR005467">
    <property type="entry name" value="His_kinase_dom"/>
</dbReference>
<dbReference type="Proteomes" id="UP000541535">
    <property type="component" value="Unassembled WGS sequence"/>
</dbReference>
<evidence type="ECO:0000259" key="8">
    <source>
        <dbReference type="PROSITE" id="PS50109"/>
    </source>
</evidence>
<dbReference type="SUPFAM" id="SSF55874">
    <property type="entry name" value="ATPase domain of HSP90 chaperone/DNA topoisomerase II/histidine kinase"/>
    <property type="match status" value="1"/>
</dbReference>
<dbReference type="SUPFAM" id="SSF47384">
    <property type="entry name" value="Homodimeric domain of signal transducing histidine kinase"/>
    <property type="match status" value="1"/>
</dbReference>
<accession>A0A7W5B8S5</accession>
<dbReference type="Gene3D" id="1.10.287.130">
    <property type="match status" value="1"/>
</dbReference>
<feature type="region of interest" description="Disordered" evidence="7">
    <location>
        <begin position="58"/>
        <end position="87"/>
    </location>
</feature>
<keyword evidence="4" id="KW-0808">Transferase</keyword>
<evidence type="ECO:0000256" key="2">
    <source>
        <dbReference type="ARBA" id="ARBA00012438"/>
    </source>
</evidence>
<dbReference type="PANTHER" id="PTHR43711">
    <property type="entry name" value="TWO-COMPONENT HISTIDINE KINASE"/>
    <property type="match status" value="1"/>
</dbReference>
<keyword evidence="3" id="KW-0597">Phosphoprotein</keyword>
<dbReference type="SMART" id="SM00387">
    <property type="entry name" value="HATPase_c"/>
    <property type="match status" value="1"/>
</dbReference>
<dbReference type="EMBL" id="JACHXD010000003">
    <property type="protein sequence ID" value="MBB3118636.1"/>
    <property type="molecule type" value="Genomic_DNA"/>
</dbReference>
<dbReference type="GO" id="GO:0000155">
    <property type="term" value="F:phosphorelay sensor kinase activity"/>
    <property type="evidence" value="ECO:0007669"/>
    <property type="project" value="InterPro"/>
</dbReference>
<dbReference type="Pfam" id="PF00512">
    <property type="entry name" value="HisKA"/>
    <property type="match status" value="1"/>
</dbReference>
<sequence>MTMHLPQFITTNLEAILVEWEAFARSQAPSGSEMTTQDLRDHAAQILSVIAADIATRQTAEEQHEKSLGHRDPAPTSNSPAAIHGRTRQGRGFSLPQVVAEFRALRASVTRLWLASGHKRGAIVDELIRFDEALDQAQAESILKFSEEAALARDTFLAILGHDLRNPLAAITSAGHVLAQRDAEASDHVGSRILRSARTMNAIVRDLLELARLHLGGDIPLHRKLVNLEEICRAAMEEANAAFPEATYQLDVRGDVLGYFDGDRIQQLFANLCSNAAQYSTDGKHIALALQGEPTEIVFQIRNFGPVIPAASLPTLMDRLTQVGGDAMDAGRPANSLGLGLYIVREITLAHGCMVTVESAASSGTLFQVRLPRAAAA</sequence>
<reference evidence="9 10" key="1">
    <citation type="submission" date="2020-08" db="EMBL/GenBank/DDBJ databases">
        <title>Genomic Encyclopedia of Type Strains, Phase III (KMG-III): the genomes of soil and plant-associated and newly described type strains.</title>
        <authorList>
            <person name="Whitman W."/>
        </authorList>
    </citation>
    <scope>NUCLEOTIDE SEQUENCE [LARGE SCALE GENOMIC DNA]</scope>
    <source>
        <strain evidence="9 10">CECT 8897</strain>
    </source>
</reference>
<evidence type="ECO:0000256" key="3">
    <source>
        <dbReference type="ARBA" id="ARBA00022553"/>
    </source>
</evidence>
<feature type="domain" description="Histidine kinase" evidence="8">
    <location>
        <begin position="159"/>
        <end position="375"/>
    </location>
</feature>
<dbReference type="Pfam" id="PF02518">
    <property type="entry name" value="HATPase_c"/>
    <property type="match status" value="1"/>
</dbReference>
<keyword evidence="10" id="KW-1185">Reference proteome</keyword>
<gene>
    <name evidence="9" type="ORF">FHS03_001667</name>
</gene>
<dbReference type="SMART" id="SM00388">
    <property type="entry name" value="HisKA"/>
    <property type="match status" value="1"/>
</dbReference>
<organism evidence="9 10">
    <name type="scientific">Pseudoduganella violacea</name>
    <dbReference type="NCBI Taxonomy" id="1715466"/>
    <lineage>
        <taxon>Bacteria</taxon>
        <taxon>Pseudomonadati</taxon>
        <taxon>Pseudomonadota</taxon>
        <taxon>Betaproteobacteria</taxon>
        <taxon>Burkholderiales</taxon>
        <taxon>Oxalobacteraceae</taxon>
        <taxon>Telluria group</taxon>
        <taxon>Pseudoduganella</taxon>
    </lineage>
</organism>
<dbReference type="InterPro" id="IPR036890">
    <property type="entry name" value="HATPase_C_sf"/>
</dbReference>
<evidence type="ECO:0000256" key="7">
    <source>
        <dbReference type="SAM" id="MobiDB-lite"/>
    </source>
</evidence>
<evidence type="ECO:0000256" key="6">
    <source>
        <dbReference type="ARBA" id="ARBA00023012"/>
    </source>
</evidence>
<dbReference type="RefSeq" id="WP_183440519.1">
    <property type="nucleotide sequence ID" value="NZ_JACHXD010000003.1"/>
</dbReference>
<feature type="compositionally biased region" description="Basic and acidic residues" evidence="7">
    <location>
        <begin position="59"/>
        <end position="73"/>
    </location>
</feature>
<dbReference type="InterPro" id="IPR003661">
    <property type="entry name" value="HisK_dim/P_dom"/>
</dbReference>
<evidence type="ECO:0000313" key="9">
    <source>
        <dbReference type="EMBL" id="MBB3118636.1"/>
    </source>
</evidence>
<protein>
    <recommendedName>
        <fullName evidence="2">histidine kinase</fullName>
        <ecNumber evidence="2">2.7.13.3</ecNumber>
    </recommendedName>
</protein>
<proteinExistence type="predicted"/>
<evidence type="ECO:0000256" key="1">
    <source>
        <dbReference type="ARBA" id="ARBA00000085"/>
    </source>
</evidence>
<dbReference type="InterPro" id="IPR003594">
    <property type="entry name" value="HATPase_dom"/>
</dbReference>
<dbReference type="InterPro" id="IPR036097">
    <property type="entry name" value="HisK_dim/P_sf"/>
</dbReference>
<keyword evidence="5 9" id="KW-0418">Kinase</keyword>
<dbReference type="Gene3D" id="3.30.565.10">
    <property type="entry name" value="Histidine kinase-like ATPase, C-terminal domain"/>
    <property type="match status" value="1"/>
</dbReference>
<name>A0A7W5B8S5_9BURK</name>
<dbReference type="EC" id="2.7.13.3" evidence="2"/>
<dbReference type="PRINTS" id="PR00344">
    <property type="entry name" value="BCTRLSENSOR"/>
</dbReference>
<dbReference type="CDD" id="cd00082">
    <property type="entry name" value="HisKA"/>
    <property type="match status" value="1"/>
</dbReference>
<evidence type="ECO:0000256" key="5">
    <source>
        <dbReference type="ARBA" id="ARBA00022777"/>
    </source>
</evidence>
<comment type="catalytic activity">
    <reaction evidence="1">
        <text>ATP + protein L-histidine = ADP + protein N-phospho-L-histidine.</text>
        <dbReference type="EC" id="2.7.13.3"/>
    </reaction>
</comment>
<dbReference type="InterPro" id="IPR050736">
    <property type="entry name" value="Sensor_HK_Regulatory"/>
</dbReference>
<dbReference type="PROSITE" id="PS50109">
    <property type="entry name" value="HIS_KIN"/>
    <property type="match status" value="1"/>
</dbReference>
<dbReference type="AlphaFoldDB" id="A0A7W5B8S5"/>